<evidence type="ECO:0000313" key="2">
    <source>
        <dbReference type="EMBL" id="NED96358.1"/>
    </source>
</evidence>
<accession>A0A6N9YNE1</accession>
<keyword evidence="3" id="KW-1185">Reference proteome</keyword>
<dbReference type="Pfam" id="PF01926">
    <property type="entry name" value="MMR_HSR1"/>
    <property type="match status" value="1"/>
</dbReference>
<dbReference type="InterPro" id="IPR027417">
    <property type="entry name" value="P-loop_NTPase"/>
</dbReference>
<comment type="caution">
    <text evidence="2">The sequence shown here is derived from an EMBL/GenBank/DDBJ whole genome shotgun (WGS) entry which is preliminary data.</text>
</comment>
<dbReference type="AlphaFoldDB" id="A0A6N9YNE1"/>
<sequence>MAQPSGQPLHDALCVVRQRLRDLDFPFESASASAARRDVDDALALLDRYVVPRLGQMDAPLLVATAGSTGVGKSTLINAVVGEIVTAPGVLRPTTRMPQLVHHPDDTGWFGTGSGHGWLGGEHVLIERLAVERVPAGVALLDTPPLGSVVDEIRLAAVDSLLAADLWLFVTTAARYADAVPWELLRGAAQRRSSVAVVLNRVPEGSLNELRSHLASLLAERGLGDAPLFAVRETVLDSSGMLPAQDVEPVRRWVRGLAADQQTRDKLSNRTVQGAVSDVLRRVDALAAEAGEDVLDDATRAALTAAVADARRAREEVG</sequence>
<evidence type="ECO:0000313" key="3">
    <source>
        <dbReference type="Proteomes" id="UP000469185"/>
    </source>
</evidence>
<organism evidence="2 3">
    <name type="scientific">Phytoactinopolyspora alkaliphila</name>
    <dbReference type="NCBI Taxonomy" id="1783498"/>
    <lineage>
        <taxon>Bacteria</taxon>
        <taxon>Bacillati</taxon>
        <taxon>Actinomycetota</taxon>
        <taxon>Actinomycetes</taxon>
        <taxon>Jiangellales</taxon>
        <taxon>Jiangellaceae</taxon>
        <taxon>Phytoactinopolyspora</taxon>
    </lineage>
</organism>
<gene>
    <name evidence="2" type="ORF">G1H11_13690</name>
</gene>
<dbReference type="InterPro" id="IPR006073">
    <property type="entry name" value="GTP-bd"/>
</dbReference>
<dbReference type="CDD" id="cd00882">
    <property type="entry name" value="Ras_like_GTPase"/>
    <property type="match status" value="1"/>
</dbReference>
<dbReference type="Proteomes" id="UP000469185">
    <property type="component" value="Unassembled WGS sequence"/>
</dbReference>
<dbReference type="Gene3D" id="3.40.50.300">
    <property type="entry name" value="P-loop containing nucleotide triphosphate hydrolases"/>
    <property type="match status" value="1"/>
</dbReference>
<dbReference type="GO" id="GO:0005525">
    <property type="term" value="F:GTP binding"/>
    <property type="evidence" value="ECO:0007669"/>
    <property type="project" value="InterPro"/>
</dbReference>
<dbReference type="EMBL" id="JAAGOB010000006">
    <property type="protein sequence ID" value="NED96358.1"/>
    <property type="molecule type" value="Genomic_DNA"/>
</dbReference>
<feature type="domain" description="G" evidence="1">
    <location>
        <begin position="63"/>
        <end position="199"/>
    </location>
</feature>
<reference evidence="2 3" key="1">
    <citation type="submission" date="2020-02" db="EMBL/GenBank/DDBJ databases">
        <authorList>
            <person name="Li X.-J."/>
            <person name="Feng X.-M."/>
        </authorList>
    </citation>
    <scope>NUCLEOTIDE SEQUENCE [LARGE SCALE GENOMIC DNA]</scope>
    <source>
        <strain evidence="2 3">CGMCC 4.7225</strain>
    </source>
</reference>
<proteinExistence type="predicted"/>
<evidence type="ECO:0000259" key="1">
    <source>
        <dbReference type="Pfam" id="PF01926"/>
    </source>
</evidence>
<dbReference type="SUPFAM" id="SSF52540">
    <property type="entry name" value="P-loop containing nucleoside triphosphate hydrolases"/>
    <property type="match status" value="1"/>
</dbReference>
<dbReference type="RefSeq" id="WP_163819117.1">
    <property type="nucleotide sequence ID" value="NZ_JAAGOB010000006.1"/>
</dbReference>
<protein>
    <recommendedName>
        <fullName evidence="1">G domain-containing protein</fullName>
    </recommendedName>
</protein>
<name>A0A6N9YNE1_9ACTN</name>